<evidence type="ECO:0000313" key="1">
    <source>
        <dbReference type="EMBL" id="KAH3695117.1"/>
    </source>
</evidence>
<accession>A0A9D3YB01</accession>
<reference evidence="1" key="1">
    <citation type="journal article" date="2019" name="bioRxiv">
        <title>The Genome of the Zebra Mussel, Dreissena polymorpha: A Resource for Invasive Species Research.</title>
        <authorList>
            <person name="McCartney M.A."/>
            <person name="Auch B."/>
            <person name="Kono T."/>
            <person name="Mallez S."/>
            <person name="Zhang Y."/>
            <person name="Obille A."/>
            <person name="Becker A."/>
            <person name="Abrahante J.E."/>
            <person name="Garbe J."/>
            <person name="Badalamenti J.P."/>
            <person name="Herman A."/>
            <person name="Mangelson H."/>
            <person name="Liachko I."/>
            <person name="Sullivan S."/>
            <person name="Sone E.D."/>
            <person name="Koren S."/>
            <person name="Silverstein K.A.T."/>
            <person name="Beckman K.B."/>
            <person name="Gohl D.M."/>
        </authorList>
    </citation>
    <scope>NUCLEOTIDE SEQUENCE</scope>
    <source>
        <strain evidence="1">Duluth1</strain>
        <tissue evidence="1">Whole animal</tissue>
    </source>
</reference>
<evidence type="ECO:0000313" key="2">
    <source>
        <dbReference type="Proteomes" id="UP000828390"/>
    </source>
</evidence>
<dbReference type="EMBL" id="JAIWYP010000016">
    <property type="protein sequence ID" value="KAH3695117.1"/>
    <property type="molecule type" value="Genomic_DNA"/>
</dbReference>
<name>A0A9D3YB01_DREPO</name>
<dbReference type="Proteomes" id="UP000828390">
    <property type="component" value="Unassembled WGS sequence"/>
</dbReference>
<proteinExistence type="predicted"/>
<gene>
    <name evidence="1" type="ORF">DPMN_082573</name>
</gene>
<sequence length="64" mass="7411">MERSRISTTKLIGGTDLLILLLHYSERDNNAIFLSSDVYKPSKEYNLYNFNLLKELLGDEVCNE</sequence>
<comment type="caution">
    <text evidence="1">The sequence shown here is derived from an EMBL/GenBank/DDBJ whole genome shotgun (WGS) entry which is preliminary data.</text>
</comment>
<reference evidence="1" key="2">
    <citation type="submission" date="2020-11" db="EMBL/GenBank/DDBJ databases">
        <authorList>
            <person name="McCartney M.A."/>
            <person name="Auch B."/>
            <person name="Kono T."/>
            <person name="Mallez S."/>
            <person name="Becker A."/>
            <person name="Gohl D.M."/>
            <person name="Silverstein K.A.T."/>
            <person name="Koren S."/>
            <person name="Bechman K.B."/>
            <person name="Herman A."/>
            <person name="Abrahante J.E."/>
            <person name="Garbe J."/>
        </authorList>
    </citation>
    <scope>NUCLEOTIDE SEQUENCE</scope>
    <source>
        <strain evidence="1">Duluth1</strain>
        <tissue evidence="1">Whole animal</tissue>
    </source>
</reference>
<dbReference type="AlphaFoldDB" id="A0A9D3YB01"/>
<keyword evidence="2" id="KW-1185">Reference proteome</keyword>
<organism evidence="1 2">
    <name type="scientific">Dreissena polymorpha</name>
    <name type="common">Zebra mussel</name>
    <name type="synonym">Mytilus polymorpha</name>
    <dbReference type="NCBI Taxonomy" id="45954"/>
    <lineage>
        <taxon>Eukaryota</taxon>
        <taxon>Metazoa</taxon>
        <taxon>Spiralia</taxon>
        <taxon>Lophotrochozoa</taxon>
        <taxon>Mollusca</taxon>
        <taxon>Bivalvia</taxon>
        <taxon>Autobranchia</taxon>
        <taxon>Heteroconchia</taxon>
        <taxon>Euheterodonta</taxon>
        <taxon>Imparidentia</taxon>
        <taxon>Neoheterodontei</taxon>
        <taxon>Myida</taxon>
        <taxon>Dreissenoidea</taxon>
        <taxon>Dreissenidae</taxon>
        <taxon>Dreissena</taxon>
    </lineage>
</organism>
<protein>
    <submittedName>
        <fullName evidence="1">Uncharacterized protein</fullName>
    </submittedName>
</protein>